<evidence type="ECO:0000256" key="8">
    <source>
        <dbReference type="ARBA" id="ARBA00022840"/>
    </source>
</evidence>
<evidence type="ECO:0000256" key="3">
    <source>
        <dbReference type="ARBA" id="ARBA00013253"/>
    </source>
</evidence>
<dbReference type="EC" id="2.7.6.3" evidence="3"/>
<name>D0KZU5_HALNC</name>
<keyword evidence="15" id="KW-1185">Reference proteome</keyword>
<feature type="domain" description="7,8-dihydro-6-hydroxymethylpterin-pyrophosphokinase" evidence="13">
    <location>
        <begin position="21"/>
        <end position="149"/>
    </location>
</feature>
<keyword evidence="9" id="KW-0289">Folate biosynthesis</keyword>
<dbReference type="PANTHER" id="PTHR43071">
    <property type="entry name" value="2-AMINO-4-HYDROXY-6-HYDROXYMETHYLDIHYDROPTERIDINE PYROPHOSPHOKINASE"/>
    <property type="match status" value="1"/>
</dbReference>
<organism evidence="14 15">
    <name type="scientific">Halothiobacillus neapolitanus (strain ATCC 23641 / DSM 15147 / CIP 104769 / NCIMB 8539 / c2)</name>
    <name type="common">Thiobacillus neapolitanus</name>
    <dbReference type="NCBI Taxonomy" id="555778"/>
    <lineage>
        <taxon>Bacteria</taxon>
        <taxon>Pseudomonadati</taxon>
        <taxon>Pseudomonadota</taxon>
        <taxon>Gammaproteobacteria</taxon>
        <taxon>Chromatiales</taxon>
        <taxon>Halothiobacillaceae</taxon>
        <taxon>Halothiobacillus</taxon>
    </lineage>
</organism>
<evidence type="ECO:0000256" key="6">
    <source>
        <dbReference type="ARBA" id="ARBA00022741"/>
    </source>
</evidence>
<dbReference type="GO" id="GO:0046656">
    <property type="term" value="P:folic acid biosynthetic process"/>
    <property type="evidence" value="ECO:0007669"/>
    <property type="project" value="UniProtKB-KW"/>
</dbReference>
<dbReference type="InterPro" id="IPR000550">
    <property type="entry name" value="Hppk"/>
</dbReference>
<dbReference type="SUPFAM" id="SSF55083">
    <property type="entry name" value="6-hydroxymethyl-7,8-dihydropterin pyrophosphokinase, HPPK"/>
    <property type="match status" value="1"/>
</dbReference>
<dbReference type="GO" id="GO:0003848">
    <property type="term" value="F:2-amino-4-hydroxy-6-hydroxymethyldihydropteridine diphosphokinase activity"/>
    <property type="evidence" value="ECO:0007669"/>
    <property type="project" value="UniProtKB-EC"/>
</dbReference>
<dbReference type="InterPro" id="IPR035907">
    <property type="entry name" value="Hppk_sf"/>
</dbReference>
<reference evidence="14 15" key="1">
    <citation type="submission" date="2009-10" db="EMBL/GenBank/DDBJ databases">
        <title>Complete sequence of Halothiobacillus neapolitanus c2.</title>
        <authorList>
            <consortium name="US DOE Joint Genome Institute"/>
            <person name="Lucas S."/>
            <person name="Copeland A."/>
            <person name="Lapidus A."/>
            <person name="Glavina del Rio T."/>
            <person name="Tice H."/>
            <person name="Bruce D."/>
            <person name="Goodwin L."/>
            <person name="Pitluck S."/>
            <person name="Davenport K."/>
            <person name="Brettin T."/>
            <person name="Detter J.C."/>
            <person name="Han C."/>
            <person name="Tapia R."/>
            <person name="Larimer F."/>
            <person name="Land M."/>
            <person name="Hauser L."/>
            <person name="Kyrpides N."/>
            <person name="Mikhailova N."/>
            <person name="Kerfeld C."/>
            <person name="Cannon G."/>
            <person name="Heinhort S."/>
        </authorList>
    </citation>
    <scope>NUCLEOTIDE SEQUENCE [LARGE SCALE GENOMIC DNA]</scope>
    <source>
        <strain evidence="15">ATCC 23641 / c2</strain>
    </source>
</reference>
<dbReference type="HOGENOM" id="CLU_097916_2_3_6"/>
<comment type="pathway">
    <text evidence="1">Cofactor biosynthesis; tetrahydrofolate biosynthesis; 2-amino-4-hydroxy-6-hydroxymethyl-7,8-dihydropteridine diphosphate from 7,8-dihydroneopterin triphosphate: step 4/4.</text>
</comment>
<keyword evidence="5 14" id="KW-0808">Transferase</keyword>
<evidence type="ECO:0000256" key="12">
    <source>
        <dbReference type="ARBA" id="ARBA00033413"/>
    </source>
</evidence>
<proteinExistence type="inferred from homology"/>
<dbReference type="GO" id="GO:0005524">
    <property type="term" value="F:ATP binding"/>
    <property type="evidence" value="ECO:0007669"/>
    <property type="project" value="UniProtKB-KW"/>
</dbReference>
<evidence type="ECO:0000256" key="5">
    <source>
        <dbReference type="ARBA" id="ARBA00022679"/>
    </source>
</evidence>
<dbReference type="OrthoDB" id="9808041at2"/>
<evidence type="ECO:0000256" key="9">
    <source>
        <dbReference type="ARBA" id="ARBA00022909"/>
    </source>
</evidence>
<protein>
    <recommendedName>
        <fullName evidence="4">2-amino-4-hydroxy-6-hydroxymethyldihydropteridine pyrophosphokinase</fullName>
        <ecNumber evidence="3">2.7.6.3</ecNumber>
    </recommendedName>
    <alternativeName>
        <fullName evidence="11">6-hydroxymethyl-7,8-dihydropterin pyrophosphokinase</fullName>
    </alternativeName>
    <alternativeName>
        <fullName evidence="12">7,8-dihydro-6-hydroxymethylpterin-pyrophosphokinase</fullName>
    </alternativeName>
</protein>
<keyword evidence="6" id="KW-0547">Nucleotide-binding</keyword>
<evidence type="ECO:0000256" key="1">
    <source>
        <dbReference type="ARBA" id="ARBA00005051"/>
    </source>
</evidence>
<dbReference type="AlphaFoldDB" id="D0KZU5"/>
<evidence type="ECO:0000259" key="13">
    <source>
        <dbReference type="Pfam" id="PF01288"/>
    </source>
</evidence>
<evidence type="ECO:0000313" key="15">
    <source>
        <dbReference type="Proteomes" id="UP000009102"/>
    </source>
</evidence>
<evidence type="ECO:0000256" key="2">
    <source>
        <dbReference type="ARBA" id="ARBA00005810"/>
    </source>
</evidence>
<gene>
    <name evidence="14" type="ordered locus">Hneap_1132</name>
</gene>
<dbReference type="RefSeq" id="WP_012824004.1">
    <property type="nucleotide sequence ID" value="NC_013422.1"/>
</dbReference>
<accession>D0KZU5</accession>
<evidence type="ECO:0000256" key="4">
    <source>
        <dbReference type="ARBA" id="ARBA00016218"/>
    </source>
</evidence>
<dbReference type="GO" id="GO:0046654">
    <property type="term" value="P:tetrahydrofolate biosynthetic process"/>
    <property type="evidence" value="ECO:0007669"/>
    <property type="project" value="UniProtKB-UniPathway"/>
</dbReference>
<sequence length="184" mass="19825">MRPATDTPRSPDSESDNVHAFIALGSNLDQPVKQLVDAMSALDGLPGTDVLRTSQMYANPPMGPQDQPDYVNAVALISTSLTPGALLQALKGLEQSAGRLSTQAWGARVLDLDILTYGEMTMNTPTLTIPHPGIAKRRFVLAPWHEIAPDTRLPDGRLIAELLSSAPEHPLHIVAPSTISQKRH</sequence>
<dbReference type="GO" id="GO:0016301">
    <property type="term" value="F:kinase activity"/>
    <property type="evidence" value="ECO:0007669"/>
    <property type="project" value="UniProtKB-KW"/>
</dbReference>
<dbReference type="UniPathway" id="UPA00077">
    <property type="reaction ID" value="UER00155"/>
</dbReference>
<dbReference type="Gene3D" id="3.30.70.560">
    <property type="entry name" value="7,8-Dihydro-6-hydroxymethylpterin-pyrophosphokinase HPPK"/>
    <property type="match status" value="1"/>
</dbReference>
<keyword evidence="7 14" id="KW-0418">Kinase</keyword>
<keyword evidence="8" id="KW-0067">ATP-binding</keyword>
<dbReference type="KEGG" id="hna:Hneap_1132"/>
<evidence type="ECO:0000256" key="10">
    <source>
        <dbReference type="ARBA" id="ARBA00029409"/>
    </source>
</evidence>
<evidence type="ECO:0000256" key="7">
    <source>
        <dbReference type="ARBA" id="ARBA00022777"/>
    </source>
</evidence>
<dbReference type="eggNOG" id="COG0801">
    <property type="taxonomic scope" value="Bacteria"/>
</dbReference>
<dbReference type="EMBL" id="CP001801">
    <property type="protein sequence ID" value="ACX95968.1"/>
    <property type="molecule type" value="Genomic_DNA"/>
</dbReference>
<comment type="function">
    <text evidence="10">Catalyzes the transfer of pyrophosphate from adenosine triphosphate (ATP) to 6-hydroxymethyl-7,8-dihydropterin, an enzymatic step in folate biosynthesis pathway.</text>
</comment>
<dbReference type="NCBIfam" id="TIGR01498">
    <property type="entry name" value="folK"/>
    <property type="match status" value="1"/>
</dbReference>
<dbReference type="PANTHER" id="PTHR43071:SF1">
    <property type="entry name" value="2-AMINO-4-HYDROXY-6-HYDROXYMETHYLDIHYDROPTERIDINE PYROPHOSPHOKINASE"/>
    <property type="match status" value="1"/>
</dbReference>
<comment type="similarity">
    <text evidence="2">Belongs to the HPPK family.</text>
</comment>
<dbReference type="Pfam" id="PF01288">
    <property type="entry name" value="HPPK"/>
    <property type="match status" value="1"/>
</dbReference>
<evidence type="ECO:0000256" key="11">
    <source>
        <dbReference type="ARBA" id="ARBA00029766"/>
    </source>
</evidence>
<dbReference type="STRING" id="555778.Hneap_1132"/>
<evidence type="ECO:0000313" key="14">
    <source>
        <dbReference type="EMBL" id="ACX95968.1"/>
    </source>
</evidence>
<dbReference type="CDD" id="cd00483">
    <property type="entry name" value="HPPK"/>
    <property type="match status" value="1"/>
</dbReference>
<dbReference type="Proteomes" id="UP000009102">
    <property type="component" value="Chromosome"/>
</dbReference>